<dbReference type="GO" id="GO:0110032">
    <property type="term" value="P:positive regulation of G2/MI transition of meiotic cell cycle"/>
    <property type="evidence" value="ECO:0007669"/>
    <property type="project" value="TreeGrafter"/>
</dbReference>
<dbReference type="OrthoDB" id="26523at2759"/>
<accession>A0A6J2TRL0</accession>
<dbReference type="Gene3D" id="3.40.250.10">
    <property type="entry name" value="Rhodanese-like domain"/>
    <property type="match status" value="1"/>
</dbReference>
<comment type="similarity">
    <text evidence="1">Belongs to the MPI phosphatase family.</text>
</comment>
<evidence type="ECO:0000259" key="9">
    <source>
        <dbReference type="PROSITE" id="PS50206"/>
    </source>
</evidence>
<dbReference type="GO" id="GO:0009794">
    <property type="term" value="P:regulation of mitotic cell cycle, embryonic"/>
    <property type="evidence" value="ECO:0007669"/>
    <property type="project" value="UniProtKB-ARBA"/>
</dbReference>
<dbReference type="GO" id="GO:0032502">
    <property type="term" value="P:developmental process"/>
    <property type="evidence" value="ECO:0007669"/>
    <property type="project" value="UniProtKB-ARBA"/>
</dbReference>
<dbReference type="AlphaFoldDB" id="A0A6J2TRL0"/>
<dbReference type="GO" id="GO:0010971">
    <property type="term" value="P:positive regulation of G2/M transition of mitotic cell cycle"/>
    <property type="evidence" value="ECO:0007669"/>
    <property type="project" value="TreeGrafter"/>
</dbReference>
<dbReference type="RefSeq" id="XP_030377598.1">
    <property type="nucleotide sequence ID" value="XM_030521738.1"/>
</dbReference>
<dbReference type="PROSITE" id="PS50206">
    <property type="entry name" value="RHODANESE_3"/>
    <property type="match status" value="1"/>
</dbReference>
<dbReference type="PANTHER" id="PTHR10828:SF76">
    <property type="entry name" value="M-PHASE INDUCER PHOSPHATASE"/>
    <property type="match status" value="1"/>
</dbReference>
<feature type="domain" description="Rhodanese" evidence="9">
    <location>
        <begin position="271"/>
        <end position="381"/>
    </location>
</feature>
<dbReference type="InterPro" id="IPR000751">
    <property type="entry name" value="MPI_Phosphatase"/>
</dbReference>
<dbReference type="GO" id="GO:0004725">
    <property type="term" value="F:protein tyrosine phosphatase activity"/>
    <property type="evidence" value="ECO:0007669"/>
    <property type="project" value="UniProtKB-EC"/>
</dbReference>
<dbReference type="GO" id="GO:0005634">
    <property type="term" value="C:nucleus"/>
    <property type="evidence" value="ECO:0007669"/>
    <property type="project" value="TreeGrafter"/>
</dbReference>
<dbReference type="GO" id="GO:0000086">
    <property type="term" value="P:G2/M transition of mitotic cell cycle"/>
    <property type="evidence" value="ECO:0007669"/>
    <property type="project" value="TreeGrafter"/>
</dbReference>
<protein>
    <recommendedName>
        <fullName evidence="2">protein-tyrosine-phosphatase</fullName>
        <ecNumber evidence="2">3.1.3.48</ecNumber>
    </recommendedName>
</protein>
<comment type="catalytic activity">
    <reaction evidence="7">
        <text>O-phospho-L-tyrosyl-[protein] + H2O = L-tyrosyl-[protein] + phosphate</text>
        <dbReference type="Rhea" id="RHEA:10684"/>
        <dbReference type="Rhea" id="RHEA-COMP:10136"/>
        <dbReference type="Rhea" id="RHEA-COMP:20101"/>
        <dbReference type="ChEBI" id="CHEBI:15377"/>
        <dbReference type="ChEBI" id="CHEBI:43474"/>
        <dbReference type="ChEBI" id="CHEBI:46858"/>
        <dbReference type="ChEBI" id="CHEBI:61978"/>
        <dbReference type="EC" id="3.1.3.48"/>
    </reaction>
</comment>
<dbReference type="PRINTS" id="PR00716">
    <property type="entry name" value="MPIPHPHTASE"/>
</dbReference>
<feature type="region of interest" description="Disordered" evidence="8">
    <location>
        <begin position="13"/>
        <end position="32"/>
    </location>
</feature>
<dbReference type="GeneID" id="115626380"/>
<dbReference type="FunFam" id="3.40.250.10:FF:000036">
    <property type="entry name" value="M-phase inducer phosphatase"/>
    <property type="match status" value="1"/>
</dbReference>
<dbReference type="SMART" id="SM00450">
    <property type="entry name" value="RHOD"/>
    <property type="match status" value="1"/>
</dbReference>
<sequence>MALSFVQKRLLLDEDEDGGQQPHENQENVDPQWSAKRFKKTAVEQVKTPMQRLLDRQMVGSAEKAALTPVTALSQSMQMAQLEGTPKTSMGDRLLLRHKRAIAPPSPEQKTGLTMRAFNSVSSCCSTDSNSMDDEYMTMLELQSASTEEDTPLKKLPNDLDALITGRLKEDPCLSTPDQLLPLRSRSRRCLSMSRKEDNPLSPFSKTLSMNDADIMSALARDAHADEPELIGDLSKPCALPLLQVGVRHPDLKTISCDTLARLLRGQFEELVTSYHIIDCRYPYEYKGGHIVGAKNLYTHEHIIEAFPALRNASTVRQQQRNIFIFHCEFSSERGPKFLRFLRSNDRSQHTNSYPHLDYPELYLLHNGYKEFFEQYAELCTPRNYIPMLEPLYNEEFRHFRAKTKSWQSTDHDHNGSSAGGVATNSRPLKKSRSRLLYSEF</sequence>
<dbReference type="Pfam" id="PF00581">
    <property type="entry name" value="Rhodanese"/>
    <property type="match status" value="1"/>
</dbReference>
<evidence type="ECO:0000256" key="1">
    <source>
        <dbReference type="ARBA" id="ARBA00011065"/>
    </source>
</evidence>
<dbReference type="SUPFAM" id="SSF52821">
    <property type="entry name" value="Rhodanese/Cell cycle control phosphatase"/>
    <property type="match status" value="1"/>
</dbReference>
<proteinExistence type="inferred from homology"/>
<keyword evidence="3" id="KW-0132">Cell division</keyword>
<dbReference type="GO" id="GO:0051301">
    <property type="term" value="P:cell division"/>
    <property type="evidence" value="ECO:0007669"/>
    <property type="project" value="UniProtKB-KW"/>
</dbReference>
<evidence type="ECO:0000256" key="4">
    <source>
        <dbReference type="ARBA" id="ARBA00022801"/>
    </source>
</evidence>
<evidence type="ECO:0000256" key="8">
    <source>
        <dbReference type="SAM" id="MobiDB-lite"/>
    </source>
</evidence>
<evidence type="ECO:0000256" key="3">
    <source>
        <dbReference type="ARBA" id="ARBA00022618"/>
    </source>
</evidence>
<dbReference type="GO" id="GO:0010256">
    <property type="term" value="P:endomembrane system organization"/>
    <property type="evidence" value="ECO:0007669"/>
    <property type="project" value="UniProtKB-ARBA"/>
</dbReference>
<keyword evidence="5" id="KW-0904">Protein phosphatase</keyword>
<dbReference type="EC" id="3.1.3.48" evidence="2"/>
<keyword evidence="10" id="KW-1185">Reference proteome</keyword>
<keyword evidence="6" id="KW-0131">Cell cycle</keyword>
<name>A0A6J2TRL0_DROLE</name>
<gene>
    <name evidence="11 12" type="primary">LOC115626380</name>
</gene>
<dbReference type="RefSeq" id="XP_030377597.1">
    <property type="nucleotide sequence ID" value="XM_030521737.1"/>
</dbReference>
<organism evidence="10 11">
    <name type="scientific">Drosophila lebanonensis</name>
    <name type="common">Fruit fly</name>
    <name type="synonym">Scaptodrosophila lebanonensis</name>
    <dbReference type="NCBI Taxonomy" id="7225"/>
    <lineage>
        <taxon>Eukaryota</taxon>
        <taxon>Metazoa</taxon>
        <taxon>Ecdysozoa</taxon>
        <taxon>Arthropoda</taxon>
        <taxon>Hexapoda</taxon>
        <taxon>Insecta</taxon>
        <taxon>Pterygota</taxon>
        <taxon>Neoptera</taxon>
        <taxon>Endopterygota</taxon>
        <taxon>Diptera</taxon>
        <taxon>Brachycera</taxon>
        <taxon>Muscomorpha</taxon>
        <taxon>Ephydroidea</taxon>
        <taxon>Drosophilidae</taxon>
        <taxon>Scaptodrosophila</taxon>
    </lineage>
</organism>
<evidence type="ECO:0000313" key="12">
    <source>
        <dbReference type="RefSeq" id="XP_030377598.1"/>
    </source>
</evidence>
<evidence type="ECO:0000256" key="5">
    <source>
        <dbReference type="ARBA" id="ARBA00022912"/>
    </source>
</evidence>
<keyword evidence="4" id="KW-0378">Hydrolase</keyword>
<dbReference type="PANTHER" id="PTHR10828">
    <property type="entry name" value="M-PHASE INDUCER PHOSPHATASE DUAL SPECIFICITY PHOSPHATASE CDC25"/>
    <property type="match status" value="1"/>
</dbReference>
<reference evidence="11 12" key="1">
    <citation type="submission" date="2025-04" db="UniProtKB">
        <authorList>
            <consortium name="RefSeq"/>
        </authorList>
    </citation>
    <scope>IDENTIFICATION</scope>
    <source>
        <strain evidence="11 12">11010-0011.00</strain>
        <tissue evidence="11 12">Whole body</tissue>
    </source>
</reference>
<dbReference type="InterPro" id="IPR036873">
    <property type="entry name" value="Rhodanese-like_dom_sf"/>
</dbReference>
<evidence type="ECO:0000256" key="7">
    <source>
        <dbReference type="ARBA" id="ARBA00051722"/>
    </source>
</evidence>
<dbReference type="GO" id="GO:0005737">
    <property type="term" value="C:cytoplasm"/>
    <property type="evidence" value="ECO:0007669"/>
    <property type="project" value="TreeGrafter"/>
</dbReference>
<dbReference type="Proteomes" id="UP000504634">
    <property type="component" value="Unplaced"/>
</dbReference>
<evidence type="ECO:0000256" key="6">
    <source>
        <dbReference type="ARBA" id="ARBA00023306"/>
    </source>
</evidence>
<dbReference type="InterPro" id="IPR001763">
    <property type="entry name" value="Rhodanese-like_dom"/>
</dbReference>
<feature type="region of interest" description="Disordered" evidence="8">
    <location>
        <begin position="408"/>
        <end position="441"/>
    </location>
</feature>
<dbReference type="CDD" id="cd01530">
    <property type="entry name" value="Cdc25"/>
    <property type="match status" value="1"/>
</dbReference>
<evidence type="ECO:0000256" key="2">
    <source>
        <dbReference type="ARBA" id="ARBA00013064"/>
    </source>
</evidence>
<evidence type="ECO:0000313" key="10">
    <source>
        <dbReference type="Proteomes" id="UP000504634"/>
    </source>
</evidence>
<evidence type="ECO:0000313" key="11">
    <source>
        <dbReference type="RefSeq" id="XP_030377597.1"/>
    </source>
</evidence>